<sequence>MADHKTFKEDEHTVNFDDTSNFASSRWDDAVTSAKENLSEHDRELISEPREWQTIYSEMEARRIDSRAGSTMKRYIRAIQPLPRSLETLVVKFALSIKPHVVDFSALWGLMHLNMKASIKRFF</sequence>
<dbReference type="Proteomes" id="UP000256645">
    <property type="component" value="Unassembled WGS sequence"/>
</dbReference>
<dbReference type="AlphaFoldDB" id="A0A3D8QD95"/>
<dbReference type="OrthoDB" id="10280164at2759"/>
<protein>
    <submittedName>
        <fullName evidence="1">Uncharacterized protein</fullName>
    </submittedName>
</protein>
<keyword evidence="2" id="KW-1185">Reference proteome</keyword>
<organism evidence="1 2">
    <name type="scientific">Coleophoma cylindrospora</name>
    <dbReference type="NCBI Taxonomy" id="1849047"/>
    <lineage>
        <taxon>Eukaryota</taxon>
        <taxon>Fungi</taxon>
        <taxon>Dikarya</taxon>
        <taxon>Ascomycota</taxon>
        <taxon>Pezizomycotina</taxon>
        <taxon>Leotiomycetes</taxon>
        <taxon>Helotiales</taxon>
        <taxon>Dermateaceae</taxon>
        <taxon>Coleophoma</taxon>
    </lineage>
</organism>
<proteinExistence type="predicted"/>
<name>A0A3D8QD95_9HELO</name>
<dbReference type="EMBL" id="PDLM01000016">
    <property type="protein sequence ID" value="RDW59779.1"/>
    <property type="molecule type" value="Genomic_DNA"/>
</dbReference>
<gene>
    <name evidence="1" type="ORF">BP6252_12866</name>
</gene>
<evidence type="ECO:0000313" key="2">
    <source>
        <dbReference type="Proteomes" id="UP000256645"/>
    </source>
</evidence>
<comment type="caution">
    <text evidence="1">The sequence shown here is derived from an EMBL/GenBank/DDBJ whole genome shotgun (WGS) entry which is preliminary data.</text>
</comment>
<accession>A0A3D8QD95</accession>
<dbReference type="STRING" id="1849047.A0A3D8QD95"/>
<reference evidence="1 2" key="1">
    <citation type="journal article" date="2018" name="IMA Fungus">
        <title>IMA Genome-F 9: Draft genome sequence of Annulohypoxylon stygium, Aspergillus mulundensis, Berkeleyomyces basicola (syn. Thielaviopsis basicola), Ceratocystis smalleyi, two Cercospora beticola strains, Coleophoma cylindrospora, Fusarium fracticaudum, Phialophora cf. hyalina, and Morchella septimelata.</title>
        <authorList>
            <person name="Wingfield B.D."/>
            <person name="Bills G.F."/>
            <person name="Dong Y."/>
            <person name="Huang W."/>
            <person name="Nel W.J."/>
            <person name="Swalarsk-Parry B.S."/>
            <person name="Vaghefi N."/>
            <person name="Wilken P.M."/>
            <person name="An Z."/>
            <person name="de Beer Z.W."/>
            <person name="De Vos L."/>
            <person name="Chen L."/>
            <person name="Duong T.A."/>
            <person name="Gao Y."/>
            <person name="Hammerbacher A."/>
            <person name="Kikkert J.R."/>
            <person name="Li Y."/>
            <person name="Li H."/>
            <person name="Li K."/>
            <person name="Li Q."/>
            <person name="Liu X."/>
            <person name="Ma X."/>
            <person name="Naidoo K."/>
            <person name="Pethybridge S.J."/>
            <person name="Sun J."/>
            <person name="Steenkamp E.T."/>
            <person name="van der Nest M.A."/>
            <person name="van Wyk S."/>
            <person name="Wingfield M.J."/>
            <person name="Xiong C."/>
            <person name="Yue Q."/>
            <person name="Zhang X."/>
        </authorList>
    </citation>
    <scope>NUCLEOTIDE SEQUENCE [LARGE SCALE GENOMIC DNA]</scope>
    <source>
        <strain evidence="1 2">BP6252</strain>
    </source>
</reference>
<evidence type="ECO:0000313" key="1">
    <source>
        <dbReference type="EMBL" id="RDW59779.1"/>
    </source>
</evidence>